<organism evidence="4 5">
    <name type="scientific">Rotaria sordida</name>
    <dbReference type="NCBI Taxonomy" id="392033"/>
    <lineage>
        <taxon>Eukaryota</taxon>
        <taxon>Metazoa</taxon>
        <taxon>Spiralia</taxon>
        <taxon>Gnathifera</taxon>
        <taxon>Rotifera</taxon>
        <taxon>Eurotatoria</taxon>
        <taxon>Bdelloidea</taxon>
        <taxon>Philodinida</taxon>
        <taxon>Philodinidae</taxon>
        <taxon>Rotaria</taxon>
    </lineage>
</organism>
<dbReference type="InterPro" id="IPR029058">
    <property type="entry name" value="AB_hydrolase_fold"/>
</dbReference>
<feature type="domain" description="G" evidence="3">
    <location>
        <begin position="894"/>
        <end position="977"/>
    </location>
</feature>
<keyword evidence="1" id="KW-1133">Transmembrane helix</keyword>
<keyword evidence="1" id="KW-0812">Transmembrane</keyword>
<dbReference type="CDD" id="cd00882">
    <property type="entry name" value="Ras_like_GTPase"/>
    <property type="match status" value="1"/>
</dbReference>
<feature type="domain" description="Fungal lipase-type" evidence="2">
    <location>
        <begin position="183"/>
        <end position="314"/>
    </location>
</feature>
<dbReference type="GO" id="GO:0005525">
    <property type="term" value="F:GTP binding"/>
    <property type="evidence" value="ECO:0007669"/>
    <property type="project" value="InterPro"/>
</dbReference>
<dbReference type="Pfam" id="PF01926">
    <property type="entry name" value="MMR_HSR1"/>
    <property type="match status" value="1"/>
</dbReference>
<name>A0A814X935_9BILA</name>
<dbReference type="AlphaFoldDB" id="A0A814X935"/>
<dbReference type="CDD" id="cd00519">
    <property type="entry name" value="Lipase_3"/>
    <property type="match status" value="1"/>
</dbReference>
<dbReference type="PANTHER" id="PTHR45856:SF21">
    <property type="entry name" value="FUNGAL LIPASE-LIKE DOMAIN-CONTAINING PROTEIN"/>
    <property type="match status" value="1"/>
</dbReference>
<dbReference type="InterPro" id="IPR002921">
    <property type="entry name" value="Fungal_lipase-type"/>
</dbReference>
<feature type="transmembrane region" description="Helical" evidence="1">
    <location>
        <begin position="716"/>
        <end position="744"/>
    </location>
</feature>
<evidence type="ECO:0000259" key="2">
    <source>
        <dbReference type="Pfam" id="PF01764"/>
    </source>
</evidence>
<keyword evidence="5" id="KW-1185">Reference proteome</keyword>
<protein>
    <recommendedName>
        <fullName evidence="6">Fungal lipase-like domain-containing protein</fullName>
    </recommendedName>
</protein>
<dbReference type="SUPFAM" id="SSF53474">
    <property type="entry name" value="alpha/beta-Hydrolases"/>
    <property type="match status" value="1"/>
</dbReference>
<dbReference type="PANTHER" id="PTHR45856">
    <property type="entry name" value="ALPHA/BETA-HYDROLASES SUPERFAMILY PROTEIN"/>
    <property type="match status" value="1"/>
</dbReference>
<reference evidence="4" key="1">
    <citation type="submission" date="2021-02" db="EMBL/GenBank/DDBJ databases">
        <authorList>
            <person name="Nowell W R."/>
        </authorList>
    </citation>
    <scope>NUCLEOTIDE SEQUENCE</scope>
</reference>
<feature type="transmembrane region" description="Helical" evidence="1">
    <location>
        <begin position="756"/>
        <end position="775"/>
    </location>
</feature>
<evidence type="ECO:0000313" key="5">
    <source>
        <dbReference type="Proteomes" id="UP000663870"/>
    </source>
</evidence>
<dbReference type="Gene3D" id="3.40.50.300">
    <property type="entry name" value="P-loop containing nucleotide triphosphate hydrolases"/>
    <property type="match status" value="1"/>
</dbReference>
<gene>
    <name evidence="4" type="ORF">JXQ802_LOCUS25037</name>
</gene>
<dbReference type="Proteomes" id="UP000663870">
    <property type="component" value="Unassembled WGS sequence"/>
</dbReference>
<accession>A0A814X935</accession>
<dbReference type="Pfam" id="PF01764">
    <property type="entry name" value="Lipase_3"/>
    <property type="match status" value="1"/>
</dbReference>
<dbReference type="InterPro" id="IPR006073">
    <property type="entry name" value="GTP-bd"/>
</dbReference>
<sequence length="1135" mass="128602">MILSITYKQQRKELNLNQFDSASSVSSDQCQILFQKLADIFNIERNDRETLLLEYPNAKLLQLSMNNNDDEDLVIISLDTDGYFLCKPDRQYELRPGKRVSVQPIFDKEKCHFSIMDIEMAAILSDAVYYADPISHINKNYSSYSCISTLTSDECGLKFASNASSPYLLAISKSNIHEETLWVAFRGTTNINDVLTDLTIHPMLTTSGMAHRGFSKRASELPHDTLMNEFHSTFDDRKRLIFTGHSLGGSVAHLCAIFSLSNKSFKQNPQIFSITFGAPFIGNSTVAKDLIKRNFNDHFLTIVNENDIVPNLLNLVETGTRLQSTIAPIAESCLQIAKTILPLVSLATGVPAKVINTSVETLNLLIPQLKNLLKNKITEYKPIGQYGFIRSVLSSSESSNLEPTEWIITYKSNTMKIDDTNNEEKFIDVISKKLIESLGPSTATITDVNIINHYMEKYISSLLSCEIIRTQSSINMSNNQWQVTEVKRFSPHIRKATAICSDTDIKITITGDHLDFLSTHKRMCVNTSENFFQPNSVITISEISRNKLVLMNNSLIPIKERVTVGPRKYTLDTHFGNIDLMLELYVDDDNNNNQQTTLTFHELDMNFLMATFLRSFFDCLHSNNDLFSAKSTSRYFAKLLENRLPNKYEKFKSLLERHFNRCQQMKNLNKPISIDQTLYNDMSGLINDLFKVLIEVPNYTFNKSFLQRVKENPGSFAIFGTVALFGTCVLLQAGLLGLIGYQLFGASFASFVGTQFAAVDLLTMAVGTVGSYRMLGIIGRDSLDRLIYHEHLAFLLNSIGGNSDKCANEKMLEIQICDILKNKSIDFDCIIITDHKGIEKIIKDTHLFVMNEGKDSTRLMVSDTTIDSQINAFKFLHNIYYICRLRQLMTTQYISFIGAHRAGKSSLLKSLWNIPAERGDYLDNRTKQMQIYTLYDDNSSNRVHLIDYPGVTDPVKTIAHLNQNYSVFSTFYVIVVRAGTDYNSAAALINELQMSASLSPITSLTETHQQVVNATTATQTEPINGSLSTDQNRIEQKYGLNQSAKFVVIITGIDTITDSLIENELNEALNKRLKIDKGLICMCYNKEAIDDENYLRLHEPRNLPGISDVRTFLTEHFNQILDKHSNFNTYKYRER</sequence>
<evidence type="ECO:0000313" key="4">
    <source>
        <dbReference type="EMBL" id="CAF1212977.1"/>
    </source>
</evidence>
<keyword evidence="1" id="KW-0472">Membrane</keyword>
<evidence type="ECO:0000256" key="1">
    <source>
        <dbReference type="SAM" id="Phobius"/>
    </source>
</evidence>
<dbReference type="GO" id="GO:0006629">
    <property type="term" value="P:lipid metabolic process"/>
    <property type="evidence" value="ECO:0007669"/>
    <property type="project" value="InterPro"/>
</dbReference>
<evidence type="ECO:0008006" key="6">
    <source>
        <dbReference type="Google" id="ProtNLM"/>
    </source>
</evidence>
<proteinExistence type="predicted"/>
<dbReference type="EMBL" id="CAJNOL010000831">
    <property type="protein sequence ID" value="CAF1212977.1"/>
    <property type="molecule type" value="Genomic_DNA"/>
</dbReference>
<dbReference type="SUPFAM" id="SSF52540">
    <property type="entry name" value="P-loop containing nucleoside triphosphate hydrolases"/>
    <property type="match status" value="1"/>
</dbReference>
<comment type="caution">
    <text evidence="4">The sequence shown here is derived from an EMBL/GenBank/DDBJ whole genome shotgun (WGS) entry which is preliminary data.</text>
</comment>
<dbReference type="InterPro" id="IPR027417">
    <property type="entry name" value="P-loop_NTPase"/>
</dbReference>
<dbReference type="Gene3D" id="3.40.50.1820">
    <property type="entry name" value="alpha/beta hydrolase"/>
    <property type="match status" value="1"/>
</dbReference>
<evidence type="ECO:0000259" key="3">
    <source>
        <dbReference type="Pfam" id="PF01926"/>
    </source>
</evidence>
<dbReference type="InterPro" id="IPR051218">
    <property type="entry name" value="Sec_MonoDiacylglyc_Lipase"/>
</dbReference>